<proteinExistence type="predicted"/>
<sequence length="346" mass="37080">MPVEGEFAASVPATGCRRDGQDARVAAAVPSFPDPGSGPQPSTAGTDRYEPRFLLWLWQRTDGELDLPVPSDSFAARQNIPESTVRAVADRLRGHGLIRTHEGPGEARTDLAPAVSLRAAGADHARWLQARRADPAERGRFARTALLGWIFAQSDRRPLRIEEFFDSGEIFFLGEALSGGEVARTAAYLAEAELIACEGPLFQGRVGSHVSLTQLGVDCVLTGADVGRYVAQWRQSARPVSNTYVDTVVGTVHGDVTVQPLSTVELADLVEQFAPALVQDEESLAALLRSADALREGDDPHGGAPDRHHQQGLLERIRSAVGGSPDSVGRQVVLDAVGQAMQRLMG</sequence>
<dbReference type="InterPro" id="IPR036388">
    <property type="entry name" value="WH-like_DNA-bd_sf"/>
</dbReference>
<evidence type="ECO:0000313" key="3">
    <source>
        <dbReference type="Proteomes" id="UP000254425"/>
    </source>
</evidence>
<dbReference type="Proteomes" id="UP000254425">
    <property type="component" value="Chromosome"/>
</dbReference>
<feature type="region of interest" description="Disordered" evidence="1">
    <location>
        <begin position="1"/>
        <end position="20"/>
    </location>
</feature>
<dbReference type="AlphaFoldDB" id="A0A345XN61"/>
<evidence type="ECO:0000313" key="2">
    <source>
        <dbReference type="EMBL" id="AXK33077.1"/>
    </source>
</evidence>
<keyword evidence="3" id="KW-1185">Reference proteome</keyword>
<dbReference type="Gene3D" id="1.10.10.10">
    <property type="entry name" value="Winged helix-like DNA-binding domain superfamily/Winged helix DNA-binding domain"/>
    <property type="match status" value="1"/>
</dbReference>
<dbReference type="EMBL" id="CP031320">
    <property type="protein sequence ID" value="AXK33077.1"/>
    <property type="molecule type" value="Genomic_DNA"/>
</dbReference>
<gene>
    <name evidence="2" type="ORF">DVA86_10865</name>
</gene>
<dbReference type="SUPFAM" id="SSF46785">
    <property type="entry name" value="Winged helix' DNA-binding domain"/>
    <property type="match status" value="1"/>
</dbReference>
<dbReference type="KEGG" id="sarm:DVA86_10865"/>
<name>A0A345XN61_9ACTN</name>
<protein>
    <submittedName>
        <fullName evidence="2">Uncharacterized protein</fullName>
    </submittedName>
</protein>
<accession>A0A345XN61</accession>
<organism evidence="2 3">
    <name type="scientific">Streptomyces armeniacus</name>
    <dbReference type="NCBI Taxonomy" id="83291"/>
    <lineage>
        <taxon>Bacteria</taxon>
        <taxon>Bacillati</taxon>
        <taxon>Actinomycetota</taxon>
        <taxon>Actinomycetes</taxon>
        <taxon>Kitasatosporales</taxon>
        <taxon>Streptomycetaceae</taxon>
        <taxon>Streptomyces</taxon>
    </lineage>
</organism>
<dbReference type="InterPro" id="IPR036390">
    <property type="entry name" value="WH_DNA-bd_sf"/>
</dbReference>
<reference evidence="2 3" key="1">
    <citation type="submission" date="2018-07" db="EMBL/GenBank/DDBJ databases">
        <title>Draft genome of the type strain Streptomyces armeniacus ATCC 15676.</title>
        <authorList>
            <person name="Labana P."/>
            <person name="Gosse J.T."/>
            <person name="Boddy C.N."/>
        </authorList>
    </citation>
    <scope>NUCLEOTIDE SEQUENCE [LARGE SCALE GENOMIC DNA]</scope>
    <source>
        <strain evidence="2 3">ATCC 15676</strain>
    </source>
</reference>
<evidence type="ECO:0000256" key="1">
    <source>
        <dbReference type="SAM" id="MobiDB-lite"/>
    </source>
</evidence>